<dbReference type="InterPro" id="IPR036761">
    <property type="entry name" value="TTHA0802/YceI-like_sf"/>
</dbReference>
<protein>
    <submittedName>
        <fullName evidence="2">YceI family protein</fullName>
    </submittedName>
</protein>
<feature type="domain" description="Lipid/polyisoprenoid-binding YceI-like" evidence="1">
    <location>
        <begin position="19"/>
        <end position="173"/>
    </location>
</feature>
<evidence type="ECO:0000313" key="3">
    <source>
        <dbReference type="Proteomes" id="UP000270620"/>
    </source>
</evidence>
<dbReference type="Pfam" id="PF04264">
    <property type="entry name" value="YceI"/>
    <property type="match status" value="1"/>
</dbReference>
<evidence type="ECO:0000313" key="2">
    <source>
        <dbReference type="EMBL" id="RSK42115.1"/>
    </source>
</evidence>
<reference evidence="2 3" key="1">
    <citation type="submission" date="2018-12" db="EMBL/GenBank/DDBJ databases">
        <title>Mangrovimonas spongiae sp. nov., a novel member of the genus Mangrovimonas isolated from marine sponge.</title>
        <authorList>
            <person name="Zhuang L."/>
            <person name="Luo L."/>
        </authorList>
    </citation>
    <scope>NUCLEOTIDE SEQUENCE [LARGE SCALE GENOMIC DNA]</scope>
    <source>
        <strain evidence="2 3">HN-E26</strain>
    </source>
</reference>
<dbReference type="SUPFAM" id="SSF101874">
    <property type="entry name" value="YceI-like"/>
    <property type="match status" value="1"/>
</dbReference>
<dbReference type="EMBL" id="RWBG01000001">
    <property type="protein sequence ID" value="RSK42115.1"/>
    <property type="molecule type" value="Genomic_DNA"/>
</dbReference>
<dbReference type="SMART" id="SM00867">
    <property type="entry name" value="YceI"/>
    <property type="match status" value="1"/>
</dbReference>
<dbReference type="OrthoDB" id="9811006at2"/>
<dbReference type="AlphaFoldDB" id="A0A428K6R9"/>
<keyword evidence="3" id="KW-1185">Reference proteome</keyword>
<dbReference type="Proteomes" id="UP000270620">
    <property type="component" value="Unassembled WGS sequence"/>
</dbReference>
<sequence>MKTYLSILFCSMCITFSYTQDILPKDSKVEFKIKGGGIFNVKGSFKGMKGDFRFTPESLENSAFNICIDASTVNTGNDKRDAHLKNPDFFEVSTYPNICFKSTSVTKTNKGYSTTGNLSMHGVSKTVSIPFTFKNNTFKGQLTINRFHYNIGNDIGTFKVGEEAEVTIICAVKD</sequence>
<dbReference type="PANTHER" id="PTHR34406">
    <property type="entry name" value="PROTEIN YCEI"/>
    <property type="match status" value="1"/>
</dbReference>
<dbReference type="InterPro" id="IPR007372">
    <property type="entry name" value="Lipid/polyisoprenoid-bd_YceI"/>
</dbReference>
<gene>
    <name evidence="2" type="ORF">EJA19_04320</name>
</gene>
<evidence type="ECO:0000259" key="1">
    <source>
        <dbReference type="SMART" id="SM00867"/>
    </source>
</evidence>
<dbReference type="RefSeq" id="WP_125467099.1">
    <property type="nucleotide sequence ID" value="NZ_RWBG01000001.1"/>
</dbReference>
<organism evidence="2 3">
    <name type="scientific">Mangrovimonas spongiae</name>
    <dbReference type="NCBI Taxonomy" id="2494697"/>
    <lineage>
        <taxon>Bacteria</taxon>
        <taxon>Pseudomonadati</taxon>
        <taxon>Bacteroidota</taxon>
        <taxon>Flavobacteriia</taxon>
        <taxon>Flavobacteriales</taxon>
        <taxon>Flavobacteriaceae</taxon>
        <taxon>Mangrovimonas</taxon>
    </lineage>
</organism>
<accession>A0A428K6R9</accession>
<dbReference type="Gene3D" id="2.40.128.110">
    <property type="entry name" value="Lipid/polyisoprenoid-binding, YceI-like"/>
    <property type="match status" value="1"/>
</dbReference>
<comment type="caution">
    <text evidence="2">The sequence shown here is derived from an EMBL/GenBank/DDBJ whole genome shotgun (WGS) entry which is preliminary data.</text>
</comment>
<dbReference type="PANTHER" id="PTHR34406:SF1">
    <property type="entry name" value="PROTEIN YCEI"/>
    <property type="match status" value="1"/>
</dbReference>
<proteinExistence type="predicted"/>
<name>A0A428K6R9_9FLAO</name>